<dbReference type="Proteomes" id="UP000280008">
    <property type="component" value="Unassembled WGS sequence"/>
</dbReference>
<feature type="binding site" evidence="6">
    <location>
        <position position="227"/>
    </location>
    <ligand>
        <name>(6S)-NADPHX</name>
        <dbReference type="ChEBI" id="CHEBI:64076"/>
    </ligand>
</feature>
<evidence type="ECO:0000256" key="6">
    <source>
        <dbReference type="HAMAP-Rule" id="MF_01965"/>
    </source>
</evidence>
<evidence type="ECO:0000256" key="2">
    <source>
        <dbReference type="ARBA" id="ARBA00022840"/>
    </source>
</evidence>
<keyword evidence="3 6" id="KW-0521">NADP</keyword>
<protein>
    <recommendedName>
        <fullName evidence="6">ADP-dependent (S)-NAD(P)H-hydrate dehydratase</fullName>
        <ecNumber evidence="6">4.2.1.136</ecNumber>
    </recommendedName>
    <alternativeName>
        <fullName evidence="6">ADP-dependent NAD(P)HX dehydratase</fullName>
    </alternativeName>
</protein>
<feature type="binding site" evidence="6">
    <location>
        <position position="226"/>
    </location>
    <ligand>
        <name>AMP</name>
        <dbReference type="ChEBI" id="CHEBI:456215"/>
    </ligand>
</feature>
<dbReference type="GO" id="GO:0046496">
    <property type="term" value="P:nicotinamide nucleotide metabolic process"/>
    <property type="evidence" value="ECO:0007669"/>
    <property type="project" value="UniProtKB-UniRule"/>
</dbReference>
<dbReference type="GO" id="GO:0016301">
    <property type="term" value="F:kinase activity"/>
    <property type="evidence" value="ECO:0007669"/>
    <property type="project" value="UniProtKB-KW"/>
</dbReference>
<feature type="binding site" evidence="6">
    <location>
        <begin position="197"/>
        <end position="201"/>
    </location>
    <ligand>
        <name>AMP</name>
        <dbReference type="ChEBI" id="CHEBI:456215"/>
    </ligand>
</feature>
<dbReference type="Gene3D" id="3.40.1190.20">
    <property type="match status" value="1"/>
</dbReference>
<evidence type="ECO:0000256" key="5">
    <source>
        <dbReference type="ARBA" id="ARBA00023239"/>
    </source>
</evidence>
<dbReference type="PANTHER" id="PTHR12592:SF0">
    <property type="entry name" value="ATP-DEPENDENT (S)-NAD(P)H-HYDRATE DEHYDRATASE"/>
    <property type="match status" value="1"/>
</dbReference>
<comment type="cofactor">
    <cofactor evidence="6">
        <name>Mg(2+)</name>
        <dbReference type="ChEBI" id="CHEBI:18420"/>
    </cofactor>
</comment>
<gene>
    <name evidence="6" type="primary">nnrD</name>
    <name evidence="8" type="ORF">C8E83_0833</name>
</gene>
<evidence type="ECO:0000259" key="7">
    <source>
        <dbReference type="PROSITE" id="PS51383"/>
    </source>
</evidence>
<comment type="catalytic activity">
    <reaction evidence="6">
        <text>(6S)-NADPHX + ADP = AMP + phosphate + NADPH + H(+)</text>
        <dbReference type="Rhea" id="RHEA:32235"/>
        <dbReference type="ChEBI" id="CHEBI:15378"/>
        <dbReference type="ChEBI" id="CHEBI:43474"/>
        <dbReference type="ChEBI" id="CHEBI:57783"/>
        <dbReference type="ChEBI" id="CHEBI:64076"/>
        <dbReference type="ChEBI" id="CHEBI:456215"/>
        <dbReference type="ChEBI" id="CHEBI:456216"/>
        <dbReference type="EC" id="4.2.1.136"/>
    </reaction>
</comment>
<organism evidence="8 9">
    <name type="scientific">Frondihabitans australicus</name>
    <dbReference type="NCBI Taxonomy" id="386892"/>
    <lineage>
        <taxon>Bacteria</taxon>
        <taxon>Bacillati</taxon>
        <taxon>Actinomycetota</taxon>
        <taxon>Actinomycetes</taxon>
        <taxon>Micrococcales</taxon>
        <taxon>Microbacteriaceae</taxon>
        <taxon>Frondihabitans</taxon>
    </lineage>
</organism>
<dbReference type="GO" id="GO:0005524">
    <property type="term" value="F:ATP binding"/>
    <property type="evidence" value="ECO:0007669"/>
    <property type="project" value="UniProtKB-KW"/>
</dbReference>
<feature type="domain" description="YjeF C-terminal" evidence="7">
    <location>
        <begin position="29"/>
        <end position="291"/>
    </location>
</feature>
<sequence length="300" mass="29833">MATLAAAWARSGGGADTVEGMTETYTPFGPADAARWIAVPKVDDDKYSRGVLGVVTGSDQYPGAAVLGVEAALHTGVGMLRYLGPSRAADFVLHRRPEAVTSPGRVQAWLLGSGIDPATLDGVTANRFAEAAESGVPLVLDAGALSLREQTSAPVVVTPHFRELARATGKTVDEIASDPARAAAEVAEQWGATVLLKGHHTFVAGPDGSRFVASSAPSWLATAGAGDALGGILGALVATHADQVAQDPAALPALAATAAVVHGLAASRASGGGPLTVLGLVAAVPGCIAELVAGAGSVSA</sequence>
<keyword evidence="1 6" id="KW-0547">Nucleotide-binding</keyword>
<dbReference type="PROSITE" id="PS51383">
    <property type="entry name" value="YJEF_C_3"/>
    <property type="match status" value="1"/>
</dbReference>
<proteinExistence type="inferred from homology"/>
<dbReference type="Pfam" id="PF01256">
    <property type="entry name" value="Carb_kinase"/>
    <property type="match status" value="1"/>
</dbReference>
<keyword evidence="9" id="KW-1185">Reference proteome</keyword>
<accession>A0A495ICL2</accession>
<evidence type="ECO:0000313" key="9">
    <source>
        <dbReference type="Proteomes" id="UP000280008"/>
    </source>
</evidence>
<keyword evidence="8" id="KW-0808">Transferase</keyword>
<evidence type="ECO:0000256" key="3">
    <source>
        <dbReference type="ARBA" id="ARBA00022857"/>
    </source>
</evidence>
<dbReference type="EC" id="4.2.1.136" evidence="6"/>
<comment type="subunit">
    <text evidence="6">Homotetramer.</text>
</comment>
<evidence type="ECO:0000256" key="1">
    <source>
        <dbReference type="ARBA" id="ARBA00022741"/>
    </source>
</evidence>
<dbReference type="SUPFAM" id="SSF53613">
    <property type="entry name" value="Ribokinase-like"/>
    <property type="match status" value="1"/>
</dbReference>
<dbReference type="GO" id="GO:0052855">
    <property type="term" value="F:ADP-dependent NAD(P)H-hydrate dehydratase activity"/>
    <property type="evidence" value="ECO:0007669"/>
    <property type="project" value="UniProtKB-UniRule"/>
</dbReference>
<dbReference type="InterPro" id="IPR029056">
    <property type="entry name" value="Ribokinase-like"/>
</dbReference>
<name>A0A495ICL2_9MICO</name>
<feature type="binding site" evidence="6">
    <location>
        <position position="160"/>
    </location>
    <ligand>
        <name>(6S)-NADPHX</name>
        <dbReference type="ChEBI" id="CHEBI:64076"/>
    </ligand>
</feature>
<dbReference type="GO" id="GO:0110051">
    <property type="term" value="P:metabolite repair"/>
    <property type="evidence" value="ECO:0007669"/>
    <property type="project" value="TreeGrafter"/>
</dbReference>
<reference evidence="8 9" key="1">
    <citation type="submission" date="2018-10" db="EMBL/GenBank/DDBJ databases">
        <title>Sequencing the genomes of 1000 actinobacteria strains.</title>
        <authorList>
            <person name="Klenk H.-P."/>
        </authorList>
    </citation>
    <scope>NUCLEOTIDE SEQUENCE [LARGE SCALE GENOMIC DNA]</scope>
    <source>
        <strain evidence="8 9">DSM 17894</strain>
    </source>
</reference>
<dbReference type="GO" id="GO:0052856">
    <property type="term" value="F:NAD(P)HX epimerase activity"/>
    <property type="evidence" value="ECO:0007669"/>
    <property type="project" value="TreeGrafter"/>
</dbReference>
<dbReference type="HAMAP" id="MF_01965">
    <property type="entry name" value="NADHX_dehydratase"/>
    <property type="match status" value="1"/>
</dbReference>
<evidence type="ECO:0000313" key="8">
    <source>
        <dbReference type="EMBL" id="RKR73737.1"/>
    </source>
</evidence>
<feature type="binding site" evidence="6">
    <location>
        <position position="114"/>
    </location>
    <ligand>
        <name>(6S)-NADPHX</name>
        <dbReference type="ChEBI" id="CHEBI:64076"/>
    </ligand>
</feature>
<dbReference type="PANTHER" id="PTHR12592">
    <property type="entry name" value="ATP-DEPENDENT (S)-NAD(P)H-HYDRATE DEHYDRATASE FAMILY MEMBER"/>
    <property type="match status" value="1"/>
</dbReference>
<keyword evidence="8" id="KW-0418">Kinase</keyword>
<comment type="catalytic activity">
    <reaction evidence="6">
        <text>(6S)-NADHX + ADP = AMP + phosphate + NADH + H(+)</text>
        <dbReference type="Rhea" id="RHEA:32223"/>
        <dbReference type="ChEBI" id="CHEBI:15378"/>
        <dbReference type="ChEBI" id="CHEBI:43474"/>
        <dbReference type="ChEBI" id="CHEBI:57945"/>
        <dbReference type="ChEBI" id="CHEBI:64074"/>
        <dbReference type="ChEBI" id="CHEBI:456215"/>
        <dbReference type="ChEBI" id="CHEBI:456216"/>
        <dbReference type="EC" id="4.2.1.136"/>
    </reaction>
</comment>
<keyword evidence="2 6" id="KW-0067">ATP-binding</keyword>
<keyword evidence="5 6" id="KW-0456">Lyase</keyword>
<comment type="similarity">
    <text evidence="6">Belongs to the NnrD/CARKD family.</text>
</comment>
<dbReference type="CDD" id="cd01171">
    <property type="entry name" value="YXKO-related"/>
    <property type="match status" value="1"/>
</dbReference>
<comment type="function">
    <text evidence="6">Catalyzes the dehydration of the S-form of NAD(P)HX at the expense of ADP, which is converted to AMP. Together with NAD(P)HX epimerase, which catalyzes the epimerization of the S- and R-forms, the enzyme allows the repair of both epimers of NAD(P)HX, a damaged form of NAD(P)H that is a result of enzymatic or heat-dependent hydration.</text>
</comment>
<evidence type="ECO:0000256" key="4">
    <source>
        <dbReference type="ARBA" id="ARBA00023027"/>
    </source>
</evidence>
<dbReference type="EMBL" id="RBKS01000001">
    <property type="protein sequence ID" value="RKR73737.1"/>
    <property type="molecule type" value="Genomic_DNA"/>
</dbReference>
<feature type="binding site" evidence="6">
    <location>
        <position position="64"/>
    </location>
    <ligand>
        <name>(6S)-NADPHX</name>
        <dbReference type="ChEBI" id="CHEBI:64076"/>
    </ligand>
</feature>
<comment type="caution">
    <text evidence="8">The sequence shown here is derived from an EMBL/GenBank/DDBJ whole genome shotgun (WGS) entry which is preliminary data.</text>
</comment>
<dbReference type="InterPro" id="IPR000631">
    <property type="entry name" value="CARKD"/>
</dbReference>
<keyword evidence="4 6" id="KW-0520">NAD</keyword>
<dbReference type="AlphaFoldDB" id="A0A495ICL2"/>